<dbReference type="Pfam" id="PF00534">
    <property type="entry name" value="Glycos_transf_1"/>
    <property type="match status" value="1"/>
</dbReference>
<sequence>MSRQRVYFFNRFFWPDNSATAQILTDLCRGLDKREYAVTVVTSRLNYGDPAVAYPGQEEFQGIEISRLWSTRFGRSTLLGRLLDYATIYLSFFVFTISRLGAEDIAVFKTDPPLLSIPGAVGKTVKGFRMVAWCQDVFPEVATSGIQLPKGAGLIFNVLARIRDWSLQVADAVVVLGKDMTDFLSMRGIPKEKLQEISNWSVQDEEPSINEAALREKWGIPTGTFVVGYSGNLGRAHDWETLLEAARLLKQEKDLLFLCCGGGHGYEQLKIAVEEEQLQELFGFLPYQPLELLGATLRVPDIHWLTLKESLTPFIFPSKFFGILQAGRPLIFIGSTAGEIAGLIRSNKIGHALSEGQGTALAEVIRSAKADQEKSAKAGKLARVLWEEKYQKSLEIEKWKQVLVRLGTPGRGGKND</sequence>
<dbReference type="SUPFAM" id="SSF53756">
    <property type="entry name" value="UDP-Glycosyltransferase/glycogen phosphorylase"/>
    <property type="match status" value="1"/>
</dbReference>
<feature type="domain" description="Glycosyl transferase family 1" evidence="1">
    <location>
        <begin position="213"/>
        <end position="383"/>
    </location>
</feature>
<dbReference type="Proteomes" id="UP000478417">
    <property type="component" value="Unassembled WGS sequence"/>
</dbReference>
<evidence type="ECO:0000313" key="3">
    <source>
        <dbReference type="EMBL" id="NDV62308.1"/>
    </source>
</evidence>
<proteinExistence type="predicted"/>
<dbReference type="AlphaFoldDB" id="A0A6B2M067"/>
<dbReference type="Pfam" id="PF13579">
    <property type="entry name" value="Glyco_trans_4_4"/>
    <property type="match status" value="1"/>
</dbReference>
<organism evidence="3 4">
    <name type="scientific">Oceanipulchritudo coccoides</name>
    <dbReference type="NCBI Taxonomy" id="2706888"/>
    <lineage>
        <taxon>Bacteria</taxon>
        <taxon>Pseudomonadati</taxon>
        <taxon>Verrucomicrobiota</taxon>
        <taxon>Opitutia</taxon>
        <taxon>Puniceicoccales</taxon>
        <taxon>Oceanipulchritudinaceae</taxon>
        <taxon>Oceanipulchritudo</taxon>
    </lineage>
</organism>
<name>A0A6B2M067_9BACT</name>
<protein>
    <submittedName>
        <fullName evidence="3">Glycosyltransferase family 4 protein</fullName>
    </submittedName>
</protein>
<dbReference type="InterPro" id="IPR028098">
    <property type="entry name" value="Glyco_trans_4-like_N"/>
</dbReference>
<evidence type="ECO:0000259" key="1">
    <source>
        <dbReference type="Pfam" id="PF00534"/>
    </source>
</evidence>
<reference evidence="3 4" key="1">
    <citation type="submission" date="2020-02" db="EMBL/GenBank/DDBJ databases">
        <title>Albibacoteraceae fam. nov., the first described family within the subdivision 4 Verrucomicrobia.</title>
        <authorList>
            <person name="Xi F."/>
        </authorList>
    </citation>
    <scope>NUCLEOTIDE SEQUENCE [LARGE SCALE GENOMIC DNA]</scope>
    <source>
        <strain evidence="3 4">CK1056</strain>
    </source>
</reference>
<dbReference type="GO" id="GO:0016757">
    <property type="term" value="F:glycosyltransferase activity"/>
    <property type="evidence" value="ECO:0007669"/>
    <property type="project" value="InterPro"/>
</dbReference>
<keyword evidence="4" id="KW-1185">Reference proteome</keyword>
<dbReference type="RefSeq" id="WP_163964083.1">
    <property type="nucleotide sequence ID" value="NZ_JAAGNX010000002.1"/>
</dbReference>
<comment type="caution">
    <text evidence="3">The sequence shown here is derived from an EMBL/GenBank/DDBJ whole genome shotgun (WGS) entry which is preliminary data.</text>
</comment>
<feature type="domain" description="Glycosyltransferase subfamily 4-like N-terminal" evidence="2">
    <location>
        <begin position="21"/>
        <end position="200"/>
    </location>
</feature>
<dbReference type="EMBL" id="JAAGNX010000002">
    <property type="protein sequence ID" value="NDV62308.1"/>
    <property type="molecule type" value="Genomic_DNA"/>
</dbReference>
<evidence type="ECO:0000313" key="4">
    <source>
        <dbReference type="Proteomes" id="UP000478417"/>
    </source>
</evidence>
<dbReference type="InterPro" id="IPR001296">
    <property type="entry name" value="Glyco_trans_1"/>
</dbReference>
<gene>
    <name evidence="3" type="ORF">G0Q06_07600</name>
</gene>
<keyword evidence="3" id="KW-0808">Transferase</keyword>
<dbReference type="CDD" id="cd03794">
    <property type="entry name" value="GT4_WbuB-like"/>
    <property type="match status" value="1"/>
</dbReference>
<accession>A0A6B2M067</accession>
<evidence type="ECO:0000259" key="2">
    <source>
        <dbReference type="Pfam" id="PF13579"/>
    </source>
</evidence>
<dbReference type="Gene3D" id="3.40.50.2000">
    <property type="entry name" value="Glycogen Phosphorylase B"/>
    <property type="match status" value="2"/>
</dbReference>